<dbReference type="GO" id="GO:0009055">
    <property type="term" value="F:electron transfer activity"/>
    <property type="evidence" value="ECO:0007669"/>
    <property type="project" value="InterPro"/>
</dbReference>
<name>A0A1E5G2H6_9FIRM</name>
<dbReference type="OrthoDB" id="9787143at2"/>
<dbReference type="Proteomes" id="UP000094296">
    <property type="component" value="Unassembled WGS sequence"/>
</dbReference>
<dbReference type="InterPro" id="IPR051542">
    <property type="entry name" value="Hydrogenase_cytochrome"/>
</dbReference>
<evidence type="ECO:0000256" key="1">
    <source>
        <dbReference type="ARBA" id="ARBA00004651"/>
    </source>
</evidence>
<sequence length="223" mass="25961">MKMKILRQSLSNRIVHWVSAISILMLIITGFGQMPLYGRYLVVQPPGTRWLTSYEITLYMHYIFAAVLLFIIFYHLAYHFLRKEFHILPKKGDLKASFEIIKAMILRRPEPASEKYLPEQRLAYAYFAFAIAMVVITGIFKVIKNIQGVNVSNSLILWGAQLHNLATMLIILGIIMHLAAFAFKANRKMLSGMFTGYVNKEYVQERHSIWYHELEGQEEKKEN</sequence>
<evidence type="ECO:0000256" key="10">
    <source>
        <dbReference type="ARBA" id="ARBA00023004"/>
    </source>
</evidence>
<accession>A0A1E5G2H6</accession>
<dbReference type="InterPro" id="IPR016174">
    <property type="entry name" value="Di-haem_cyt_TM"/>
</dbReference>
<keyword evidence="6 12" id="KW-0812">Transmembrane</keyword>
<dbReference type="InterPro" id="IPR000516">
    <property type="entry name" value="Ni-dep_Hydgase_cyt-B"/>
</dbReference>
<dbReference type="SUPFAM" id="SSF81342">
    <property type="entry name" value="Transmembrane di-heme cytochromes"/>
    <property type="match status" value="1"/>
</dbReference>
<dbReference type="AlphaFoldDB" id="A0A1E5G2H6"/>
<keyword evidence="7" id="KW-0479">Metal-binding</keyword>
<evidence type="ECO:0000256" key="3">
    <source>
        <dbReference type="ARBA" id="ARBA00022448"/>
    </source>
</evidence>
<dbReference type="GO" id="GO:0022904">
    <property type="term" value="P:respiratory electron transport chain"/>
    <property type="evidence" value="ECO:0007669"/>
    <property type="project" value="InterPro"/>
</dbReference>
<feature type="domain" description="Cytochrome b561 bacterial/Ni-hydrogenase" evidence="13">
    <location>
        <begin position="7"/>
        <end position="196"/>
    </location>
</feature>
<evidence type="ECO:0000256" key="5">
    <source>
        <dbReference type="ARBA" id="ARBA00022617"/>
    </source>
</evidence>
<keyword evidence="3" id="KW-0813">Transport</keyword>
<dbReference type="Gene3D" id="1.20.950.20">
    <property type="entry name" value="Transmembrane di-heme cytochromes, Chain C"/>
    <property type="match status" value="1"/>
</dbReference>
<evidence type="ECO:0000256" key="9">
    <source>
        <dbReference type="ARBA" id="ARBA00022989"/>
    </source>
</evidence>
<gene>
    <name evidence="14" type="ORF">BHF68_05150</name>
</gene>
<dbReference type="PANTHER" id="PTHR30485">
    <property type="entry name" value="NI/FE-HYDROGENASE 1 B-TYPE CYTOCHROME SUBUNIT"/>
    <property type="match status" value="1"/>
</dbReference>
<dbReference type="InterPro" id="IPR011577">
    <property type="entry name" value="Cyt_b561_bac/Ni-Hgenase"/>
</dbReference>
<protein>
    <recommendedName>
        <fullName evidence="13">Cytochrome b561 bacterial/Ni-hydrogenase domain-containing protein</fullName>
    </recommendedName>
</protein>
<comment type="caution">
    <text evidence="14">The sequence shown here is derived from an EMBL/GenBank/DDBJ whole genome shotgun (WGS) entry which is preliminary data.</text>
</comment>
<dbReference type="PANTHER" id="PTHR30485:SF1">
    <property type="entry name" value="CYTOCHROME YDHU-RELATED"/>
    <property type="match status" value="1"/>
</dbReference>
<keyword evidence="4" id="KW-1003">Cell membrane</keyword>
<feature type="transmembrane region" description="Helical" evidence="12">
    <location>
        <begin position="14"/>
        <end position="38"/>
    </location>
</feature>
<evidence type="ECO:0000256" key="8">
    <source>
        <dbReference type="ARBA" id="ARBA00022982"/>
    </source>
</evidence>
<comment type="subcellular location">
    <subcellularLocation>
        <location evidence="1">Cell membrane</location>
        <topology evidence="1">Multi-pass membrane protein</topology>
    </subcellularLocation>
</comment>
<evidence type="ECO:0000256" key="12">
    <source>
        <dbReference type="SAM" id="Phobius"/>
    </source>
</evidence>
<reference evidence="14 15" key="1">
    <citation type="submission" date="2016-09" db="EMBL/GenBank/DDBJ databases">
        <title>Draft genome sequence for the type strain of Desulfuribacillus alkaliarsenatis AHT28, an obligately anaerobic, sulfidogenic bacterium isolated from Russian soda lake sediments.</title>
        <authorList>
            <person name="Abin C.A."/>
            <person name="Hollibaugh J.T."/>
        </authorList>
    </citation>
    <scope>NUCLEOTIDE SEQUENCE [LARGE SCALE GENOMIC DNA]</scope>
    <source>
        <strain evidence="14 15">AHT28</strain>
    </source>
</reference>
<dbReference type="EMBL" id="MIJE01000022">
    <property type="protein sequence ID" value="OEF97181.1"/>
    <property type="molecule type" value="Genomic_DNA"/>
</dbReference>
<evidence type="ECO:0000256" key="7">
    <source>
        <dbReference type="ARBA" id="ARBA00022723"/>
    </source>
</evidence>
<evidence type="ECO:0000256" key="11">
    <source>
        <dbReference type="ARBA" id="ARBA00023136"/>
    </source>
</evidence>
<keyword evidence="8" id="KW-0249">Electron transport</keyword>
<evidence type="ECO:0000259" key="13">
    <source>
        <dbReference type="Pfam" id="PF01292"/>
    </source>
</evidence>
<evidence type="ECO:0000256" key="2">
    <source>
        <dbReference type="ARBA" id="ARBA00008622"/>
    </source>
</evidence>
<keyword evidence="11 12" id="KW-0472">Membrane</keyword>
<dbReference type="GO" id="GO:0005886">
    <property type="term" value="C:plasma membrane"/>
    <property type="evidence" value="ECO:0007669"/>
    <property type="project" value="UniProtKB-SubCell"/>
</dbReference>
<feature type="transmembrane region" description="Helical" evidence="12">
    <location>
        <begin position="123"/>
        <end position="143"/>
    </location>
</feature>
<dbReference type="GO" id="GO:0005506">
    <property type="term" value="F:iron ion binding"/>
    <property type="evidence" value="ECO:0007669"/>
    <property type="project" value="InterPro"/>
</dbReference>
<keyword evidence="9 12" id="KW-1133">Transmembrane helix</keyword>
<proteinExistence type="inferred from homology"/>
<evidence type="ECO:0000313" key="15">
    <source>
        <dbReference type="Proteomes" id="UP000094296"/>
    </source>
</evidence>
<evidence type="ECO:0000313" key="14">
    <source>
        <dbReference type="EMBL" id="OEF97181.1"/>
    </source>
</evidence>
<feature type="transmembrane region" description="Helical" evidence="12">
    <location>
        <begin position="58"/>
        <end position="81"/>
    </location>
</feature>
<dbReference type="STRING" id="766136.BHF68_05150"/>
<evidence type="ECO:0000256" key="6">
    <source>
        <dbReference type="ARBA" id="ARBA00022692"/>
    </source>
</evidence>
<dbReference type="PROSITE" id="PS00882">
    <property type="entry name" value="NI_HGENASE_CYTB_1"/>
    <property type="match status" value="1"/>
</dbReference>
<comment type="similarity">
    <text evidence="2">Belongs to the HupC/HyaC/HydC family.</text>
</comment>
<keyword evidence="5" id="KW-0349">Heme</keyword>
<feature type="transmembrane region" description="Helical" evidence="12">
    <location>
        <begin position="163"/>
        <end position="183"/>
    </location>
</feature>
<organism evidence="14 15">
    <name type="scientific">Desulfuribacillus alkaliarsenatis</name>
    <dbReference type="NCBI Taxonomy" id="766136"/>
    <lineage>
        <taxon>Bacteria</taxon>
        <taxon>Bacillati</taxon>
        <taxon>Bacillota</taxon>
        <taxon>Desulfuribacillia</taxon>
        <taxon>Desulfuribacillales</taxon>
        <taxon>Desulfuribacillaceae</taxon>
        <taxon>Desulfuribacillus</taxon>
    </lineage>
</organism>
<evidence type="ECO:0000256" key="4">
    <source>
        <dbReference type="ARBA" id="ARBA00022475"/>
    </source>
</evidence>
<dbReference type="GO" id="GO:0020037">
    <property type="term" value="F:heme binding"/>
    <property type="evidence" value="ECO:0007669"/>
    <property type="project" value="TreeGrafter"/>
</dbReference>
<dbReference type="Pfam" id="PF01292">
    <property type="entry name" value="Ni_hydr_CYTB"/>
    <property type="match status" value="1"/>
</dbReference>
<keyword evidence="15" id="KW-1185">Reference proteome</keyword>
<keyword evidence="10" id="KW-0408">Iron</keyword>